<sequence length="653" mass="73517">MTFNVSVKDADIEVSVYISDTQCNHHGTYSILAISDENGFEESFASVNVIAQCPCQVDLSITSTGEITCSFPHAENTSISIQKVSGDMQTFLVNGSEIIRPIDLQAKNGFSASWSTDGTLNIKLVLGLLNCSHEGDYNISVKMNGTSTVYEVYLHVIDNPQTPVIEDANDGIIEDKGGRISCRAMTGCNKAHLKFELSRSGNDIWDLWRKTNQSVFTLNKLGWETQFLTTISTDQVTYIDKRKFRCSYMFNRKIYTSNTLCIRVIPANFCQNKTGLCDHLHPYSCNKYISCQSQTWILERSCPVNEYFVLDSSGCHGKCLSCYKSSSSDTTKMVSISSGNTAAETELDRKRRLPMPPALKPQRPKKNFTLFHKLCKELCSYCVASRLILSIPLMILTLGASGAFIYLLVTNIHEPVPVPTPTDMPTPEPRDAGCPCELEYELNFDKELQCELKVIGNTTISFNKVSGENINPILYQTGIHIPDNVPERGRFSAMWNPSGTLTASINFLPVQCHDEGNYSLTVTSRVGTQLHYMYVKVIDHQYEPTISTLKELFEKTDNGLQCHAITGCKKASLMIENTQNETWEKNLTTIHYEEKFIWKTNATLNLTEFMIMSHRNRCFRCTYSIEDKKYYSKPLCMQIIPVCNVRPNKSSSS</sequence>
<dbReference type="InterPro" id="IPR036179">
    <property type="entry name" value="Ig-like_dom_sf"/>
</dbReference>
<keyword evidence="3" id="KW-1185">Reference proteome</keyword>
<accession>A0ABD3UCB8</accession>
<dbReference type="InterPro" id="IPR002557">
    <property type="entry name" value="Chitin-bd_dom"/>
</dbReference>
<gene>
    <name evidence="2" type="ORF">ACJMK2_017972</name>
</gene>
<reference evidence="2 3" key="1">
    <citation type="submission" date="2024-11" db="EMBL/GenBank/DDBJ databases">
        <title>Chromosome-level genome assembly of the freshwater bivalve Anodonta woodiana.</title>
        <authorList>
            <person name="Chen X."/>
        </authorList>
    </citation>
    <scope>NUCLEOTIDE SEQUENCE [LARGE SCALE GENOMIC DNA]</scope>
    <source>
        <strain evidence="2">MN2024</strain>
        <tissue evidence="2">Gills</tissue>
    </source>
</reference>
<dbReference type="PROSITE" id="PS50940">
    <property type="entry name" value="CHIT_BIND_II"/>
    <property type="match status" value="1"/>
</dbReference>
<feature type="domain" description="Chitin-binding type-2" evidence="1">
    <location>
        <begin position="267"/>
        <end position="315"/>
    </location>
</feature>
<protein>
    <recommendedName>
        <fullName evidence="1">Chitin-binding type-2 domain-containing protein</fullName>
    </recommendedName>
</protein>
<dbReference type="SUPFAM" id="SSF48726">
    <property type="entry name" value="Immunoglobulin"/>
    <property type="match status" value="1"/>
</dbReference>
<dbReference type="Proteomes" id="UP001634394">
    <property type="component" value="Unassembled WGS sequence"/>
</dbReference>
<dbReference type="AlphaFoldDB" id="A0ABD3UCB8"/>
<dbReference type="EMBL" id="JBJQND010000016">
    <property type="protein sequence ID" value="KAL3847040.1"/>
    <property type="molecule type" value="Genomic_DNA"/>
</dbReference>
<dbReference type="InterPro" id="IPR036508">
    <property type="entry name" value="Chitin-bd_dom_sf"/>
</dbReference>
<proteinExistence type="predicted"/>
<evidence type="ECO:0000313" key="2">
    <source>
        <dbReference type="EMBL" id="KAL3847040.1"/>
    </source>
</evidence>
<evidence type="ECO:0000313" key="3">
    <source>
        <dbReference type="Proteomes" id="UP001634394"/>
    </source>
</evidence>
<comment type="caution">
    <text evidence="2">The sequence shown here is derived from an EMBL/GenBank/DDBJ whole genome shotgun (WGS) entry which is preliminary data.</text>
</comment>
<evidence type="ECO:0000259" key="1">
    <source>
        <dbReference type="PROSITE" id="PS50940"/>
    </source>
</evidence>
<organism evidence="2 3">
    <name type="scientific">Sinanodonta woodiana</name>
    <name type="common">Chinese pond mussel</name>
    <name type="synonym">Anodonta woodiana</name>
    <dbReference type="NCBI Taxonomy" id="1069815"/>
    <lineage>
        <taxon>Eukaryota</taxon>
        <taxon>Metazoa</taxon>
        <taxon>Spiralia</taxon>
        <taxon>Lophotrochozoa</taxon>
        <taxon>Mollusca</taxon>
        <taxon>Bivalvia</taxon>
        <taxon>Autobranchia</taxon>
        <taxon>Heteroconchia</taxon>
        <taxon>Palaeoheterodonta</taxon>
        <taxon>Unionida</taxon>
        <taxon>Unionoidea</taxon>
        <taxon>Unionidae</taxon>
        <taxon>Unioninae</taxon>
        <taxon>Sinanodonta</taxon>
    </lineage>
</organism>
<dbReference type="SUPFAM" id="SSF57625">
    <property type="entry name" value="Invertebrate chitin-binding proteins"/>
    <property type="match status" value="1"/>
</dbReference>
<name>A0ABD3UCB8_SINWO</name>